<dbReference type="AlphaFoldDB" id="A0A4R5W5Z8"/>
<evidence type="ECO:0000256" key="1">
    <source>
        <dbReference type="ARBA" id="ARBA00022500"/>
    </source>
</evidence>
<protein>
    <submittedName>
        <fullName evidence="3">Chemotaxis protein CheC</fullName>
    </submittedName>
</protein>
<sequence>MFNLTDLHLDALSEVFNIGAGRAAASLSEIVGEEVKLSVPSVEIRRSEELNVQALQLEQSHFGIVKQQFSGTFSAEASLLFSEESALEIMRDMMGSQMSVEELAEFEQEAMCELGNIILNACLSAMADMLVIQLESSLPTYTVYSADEVIQNIVDLEDQVYILILHINLEIERRQVNGRLIFLFSSGSLSSLRTKIDSFLQNI</sequence>
<reference evidence="3 4" key="1">
    <citation type="submission" date="2019-03" db="EMBL/GenBank/DDBJ databases">
        <title>Sapientia aquatica gen. nov., sp. nov., isolated from a crater lake.</title>
        <authorList>
            <person name="Felfoldi T."/>
            <person name="Szabo A."/>
            <person name="Toth E."/>
            <person name="Schumann P."/>
            <person name="Keki Z."/>
            <person name="Marialigeti K."/>
            <person name="Mathe I."/>
        </authorList>
    </citation>
    <scope>NUCLEOTIDE SEQUENCE [LARGE SCALE GENOMIC DNA]</scope>
    <source>
        <strain evidence="3 4">SA-152</strain>
    </source>
</reference>
<keyword evidence="4" id="KW-1185">Reference proteome</keyword>
<accession>A0A4R5W5Z8</accession>
<dbReference type="InterPro" id="IPR051469">
    <property type="entry name" value="FliN/MopA/SpaO"/>
</dbReference>
<organism evidence="3 4">
    <name type="scientific">Sapientia aquatica</name>
    <dbReference type="NCBI Taxonomy" id="1549640"/>
    <lineage>
        <taxon>Bacteria</taxon>
        <taxon>Pseudomonadati</taxon>
        <taxon>Pseudomonadota</taxon>
        <taxon>Betaproteobacteria</taxon>
        <taxon>Burkholderiales</taxon>
        <taxon>Oxalobacteraceae</taxon>
        <taxon>Sapientia</taxon>
    </lineage>
</organism>
<dbReference type="OrthoDB" id="274823at2"/>
<dbReference type="RefSeq" id="WP_133325231.1">
    <property type="nucleotide sequence ID" value="NZ_SMYL01000001.1"/>
</dbReference>
<proteinExistence type="predicted"/>
<evidence type="ECO:0000259" key="2">
    <source>
        <dbReference type="Pfam" id="PF04509"/>
    </source>
</evidence>
<dbReference type="InterPro" id="IPR007597">
    <property type="entry name" value="CheC"/>
</dbReference>
<feature type="domain" description="CheC-like protein" evidence="2">
    <location>
        <begin position="7"/>
        <end position="44"/>
    </location>
</feature>
<dbReference type="GO" id="GO:0016787">
    <property type="term" value="F:hydrolase activity"/>
    <property type="evidence" value="ECO:0007669"/>
    <property type="project" value="InterPro"/>
</dbReference>
<dbReference type="PANTHER" id="PTHR43484:SF1">
    <property type="entry name" value="FLAGELLAR MOTOR SWITCH PROTEIN FLIN"/>
    <property type="match status" value="1"/>
</dbReference>
<dbReference type="EMBL" id="SMYL01000001">
    <property type="protein sequence ID" value="TDK68509.1"/>
    <property type="molecule type" value="Genomic_DNA"/>
</dbReference>
<gene>
    <name evidence="3" type="ORF">E2I14_02920</name>
</gene>
<evidence type="ECO:0000313" key="4">
    <source>
        <dbReference type="Proteomes" id="UP000294829"/>
    </source>
</evidence>
<comment type="caution">
    <text evidence="3">The sequence shown here is derived from an EMBL/GenBank/DDBJ whole genome shotgun (WGS) entry which is preliminary data.</text>
</comment>
<evidence type="ECO:0000313" key="3">
    <source>
        <dbReference type="EMBL" id="TDK68509.1"/>
    </source>
</evidence>
<dbReference type="Gene3D" id="3.40.1550.10">
    <property type="entry name" value="CheC-like"/>
    <property type="match status" value="1"/>
</dbReference>
<dbReference type="SUPFAM" id="SSF103039">
    <property type="entry name" value="CheC-like"/>
    <property type="match status" value="1"/>
</dbReference>
<dbReference type="PANTHER" id="PTHR43484">
    <property type="match status" value="1"/>
</dbReference>
<dbReference type="InterPro" id="IPR028976">
    <property type="entry name" value="CheC-like_sf"/>
</dbReference>
<name>A0A4R5W5Z8_9BURK</name>
<dbReference type="Proteomes" id="UP000294829">
    <property type="component" value="Unassembled WGS sequence"/>
</dbReference>
<keyword evidence="1" id="KW-0145">Chemotaxis</keyword>
<dbReference type="Pfam" id="PF04509">
    <property type="entry name" value="CheC"/>
    <property type="match status" value="1"/>
</dbReference>
<dbReference type="CDD" id="cd17910">
    <property type="entry name" value="CheC_ClassII"/>
    <property type="match status" value="1"/>
</dbReference>
<dbReference type="GO" id="GO:0006935">
    <property type="term" value="P:chemotaxis"/>
    <property type="evidence" value="ECO:0007669"/>
    <property type="project" value="UniProtKB-KW"/>
</dbReference>